<keyword evidence="3" id="KW-0472">Membrane</keyword>
<sequence length="423" mass="47811">MIILICLLALFSCQKKAEAKVLNLRLTGLQQPEEKTFFRTFVKLFEAEHGIKVNVIYESPLEAYDHIKAEVDDKDIQTDVVMLDTANLDKFMSSDYLEDVNYLDDLTDRTFVSSFDSYIKKGHKTYLALVSYDVYLTLINKQALPYIPPSVDVVRNEYNEIIEIKELSWQDLFFWAKRIKTETNQAKFGFPYGEVSSQLIYPLSGLSASVDDYVLPSVSSIGFFKAMSYLQDLFEADALSYGPAFQSVTQPTTLLESGDLWLSYGHIGPIGNVYIEQSEDYLITSAPKDKVTNTRATTAGAWGYALIKGHQNKESAKKWLTFMTDKEINYLYTTGLGGIISPIFEVTNELGNTPADLVMKAGLKMADESLVTLVVETNNYTSWDAVKHIYVDIYEDLLSGVYINQMYLDEKQEALDALLIKEG</sequence>
<dbReference type="PANTHER" id="PTHR43649">
    <property type="entry name" value="ARABINOSE-BINDING PROTEIN-RELATED"/>
    <property type="match status" value="1"/>
</dbReference>
<evidence type="ECO:0000256" key="1">
    <source>
        <dbReference type="ARBA" id="ARBA00022475"/>
    </source>
</evidence>
<evidence type="ECO:0000256" key="2">
    <source>
        <dbReference type="ARBA" id="ARBA00022729"/>
    </source>
</evidence>
<evidence type="ECO:0000256" key="3">
    <source>
        <dbReference type="ARBA" id="ARBA00023136"/>
    </source>
</evidence>
<keyword evidence="1" id="KW-1003">Cell membrane</keyword>
<dbReference type="Gene3D" id="3.40.190.10">
    <property type="entry name" value="Periplasmic binding protein-like II"/>
    <property type="match status" value="1"/>
</dbReference>
<dbReference type="AlphaFoldDB" id="U4KSJ7"/>
<keyword evidence="5" id="KW-0449">Lipoprotein</keyword>
<dbReference type="KEGG" id="abra:BN85300530"/>
<reference evidence="6 7" key="1">
    <citation type="journal article" date="2013" name="J. Mol. Microbiol. Biotechnol.">
        <title>Analysis of the Complete Genomes of Acholeplasma brassicae , A. palmae and A. laidlawii and Their Comparison to the Obligate Parasites from ' Candidatus Phytoplasma'.</title>
        <authorList>
            <person name="Kube M."/>
            <person name="Siewert C."/>
            <person name="Migdoll A.M."/>
            <person name="Duduk B."/>
            <person name="Holz S."/>
            <person name="Rabus R."/>
            <person name="Seemuller E."/>
            <person name="Mitrovic J."/>
            <person name="Muller I."/>
            <person name="Buttner C."/>
            <person name="Reinhardt R."/>
        </authorList>
    </citation>
    <scope>NUCLEOTIDE SEQUENCE [LARGE SCALE GENOMIC DNA]</scope>
    <source>
        <strain evidence="7">0502</strain>
    </source>
</reference>
<evidence type="ECO:0000313" key="7">
    <source>
        <dbReference type="Proteomes" id="UP000032737"/>
    </source>
</evidence>
<keyword evidence="4" id="KW-0564">Palmitate</keyword>
<dbReference type="InterPro" id="IPR006059">
    <property type="entry name" value="SBP"/>
</dbReference>
<evidence type="ECO:0000313" key="6">
    <source>
        <dbReference type="EMBL" id="CCV65074.1"/>
    </source>
</evidence>
<evidence type="ECO:0000256" key="5">
    <source>
        <dbReference type="ARBA" id="ARBA00023288"/>
    </source>
</evidence>
<dbReference type="Proteomes" id="UP000032737">
    <property type="component" value="Chromosome"/>
</dbReference>
<proteinExistence type="predicted"/>
<organism evidence="6 7">
    <name type="scientific">Acholeplasma brassicae</name>
    <dbReference type="NCBI Taxonomy" id="61635"/>
    <lineage>
        <taxon>Bacteria</taxon>
        <taxon>Bacillati</taxon>
        <taxon>Mycoplasmatota</taxon>
        <taxon>Mollicutes</taxon>
        <taxon>Acholeplasmatales</taxon>
        <taxon>Acholeplasmataceae</taxon>
        <taxon>Acholeplasma</taxon>
    </lineage>
</organism>
<dbReference type="Pfam" id="PF13416">
    <property type="entry name" value="SBP_bac_8"/>
    <property type="match status" value="1"/>
</dbReference>
<keyword evidence="2" id="KW-0732">Signal</keyword>
<dbReference type="EMBL" id="FO681348">
    <property type="protein sequence ID" value="CCV65074.1"/>
    <property type="molecule type" value="Genomic_DNA"/>
</dbReference>
<protein>
    <submittedName>
        <fullName evidence="6">Putative bacterial extracellular solute-binding protein</fullName>
    </submittedName>
</protein>
<dbReference type="InterPro" id="IPR050490">
    <property type="entry name" value="Bact_solute-bd_prot1"/>
</dbReference>
<evidence type="ECO:0000256" key="4">
    <source>
        <dbReference type="ARBA" id="ARBA00023139"/>
    </source>
</evidence>
<keyword evidence="7" id="KW-1185">Reference proteome</keyword>
<gene>
    <name evidence="6" type="ORF">BN85300530</name>
</gene>
<dbReference type="STRING" id="61635.BN85300530"/>
<accession>U4KSJ7</accession>
<dbReference type="HOGENOM" id="CLU_053471_0_0_14"/>
<dbReference type="SUPFAM" id="SSF53850">
    <property type="entry name" value="Periplasmic binding protein-like II"/>
    <property type="match status" value="1"/>
</dbReference>
<dbReference type="PANTHER" id="PTHR43649:SF33">
    <property type="entry name" value="POLYGALACTURONAN_RHAMNOGALACTURONAN-BINDING PROTEIN YTCQ"/>
    <property type="match status" value="1"/>
</dbReference>
<name>U4KSJ7_9MOLU</name>